<dbReference type="OrthoDB" id="692882at2759"/>
<dbReference type="EMBL" id="HG739103">
    <property type="protein sequence ID" value="CDP06149.1"/>
    <property type="molecule type" value="Genomic_DNA"/>
</dbReference>
<evidence type="ECO:0008006" key="3">
    <source>
        <dbReference type="Google" id="ProtNLM"/>
    </source>
</evidence>
<protein>
    <recommendedName>
        <fullName evidence="3">HMA domain-containing protein</fullName>
    </recommendedName>
</protein>
<accession>A0A068UD87</accession>
<sequence length="185" mass="20728">MKLHPGSRFQQPSMLYIERITCNLHIQLRTLFAPPQKYRMKKVVIKVSLHGEKSRPKAVDMLIQVMKAMMPCELLWNQLKPSAAKNKIKAMQIVARTRGVASIALDGEEKNQLVVSGDDDFDPVKLATLLRRHLGIANIVSVDSSYSEKKESEKVETTTHHVYGGVPSFQVVELADNPGCNCSIM</sequence>
<dbReference type="PhylomeDB" id="A0A068UD87"/>
<dbReference type="Gramene" id="CDP06149">
    <property type="protein sequence ID" value="CDP06149"/>
    <property type="gene ID" value="GSCOC_T00021544001"/>
</dbReference>
<name>A0A068UD87_COFCA</name>
<organism evidence="1 2">
    <name type="scientific">Coffea canephora</name>
    <name type="common">Robusta coffee</name>
    <dbReference type="NCBI Taxonomy" id="49390"/>
    <lineage>
        <taxon>Eukaryota</taxon>
        <taxon>Viridiplantae</taxon>
        <taxon>Streptophyta</taxon>
        <taxon>Embryophyta</taxon>
        <taxon>Tracheophyta</taxon>
        <taxon>Spermatophyta</taxon>
        <taxon>Magnoliopsida</taxon>
        <taxon>eudicotyledons</taxon>
        <taxon>Gunneridae</taxon>
        <taxon>Pentapetalae</taxon>
        <taxon>asterids</taxon>
        <taxon>lamiids</taxon>
        <taxon>Gentianales</taxon>
        <taxon>Rubiaceae</taxon>
        <taxon>Ixoroideae</taxon>
        <taxon>Gardenieae complex</taxon>
        <taxon>Bertiereae - Coffeeae clade</taxon>
        <taxon>Coffeeae</taxon>
        <taxon>Coffea</taxon>
    </lineage>
</organism>
<dbReference type="InterPro" id="IPR044296">
    <property type="entry name" value="HIPP46"/>
</dbReference>
<dbReference type="Gene3D" id="3.30.70.100">
    <property type="match status" value="1"/>
</dbReference>
<gene>
    <name evidence="1" type="ORF">GSCOC_T00021544001</name>
</gene>
<reference evidence="2" key="1">
    <citation type="journal article" date="2014" name="Science">
        <title>The coffee genome provides insight into the convergent evolution of caffeine biosynthesis.</title>
        <authorList>
            <person name="Denoeud F."/>
            <person name="Carretero-Paulet L."/>
            <person name="Dereeper A."/>
            <person name="Droc G."/>
            <person name="Guyot R."/>
            <person name="Pietrella M."/>
            <person name="Zheng C."/>
            <person name="Alberti A."/>
            <person name="Anthony F."/>
            <person name="Aprea G."/>
            <person name="Aury J.M."/>
            <person name="Bento P."/>
            <person name="Bernard M."/>
            <person name="Bocs S."/>
            <person name="Campa C."/>
            <person name="Cenci A."/>
            <person name="Combes M.C."/>
            <person name="Crouzillat D."/>
            <person name="Da Silva C."/>
            <person name="Daddiego L."/>
            <person name="De Bellis F."/>
            <person name="Dussert S."/>
            <person name="Garsmeur O."/>
            <person name="Gayraud T."/>
            <person name="Guignon V."/>
            <person name="Jahn K."/>
            <person name="Jamilloux V."/>
            <person name="Joet T."/>
            <person name="Labadie K."/>
            <person name="Lan T."/>
            <person name="Leclercq J."/>
            <person name="Lepelley M."/>
            <person name="Leroy T."/>
            <person name="Li L.T."/>
            <person name="Librado P."/>
            <person name="Lopez L."/>
            <person name="Munoz A."/>
            <person name="Noel B."/>
            <person name="Pallavicini A."/>
            <person name="Perrotta G."/>
            <person name="Poncet V."/>
            <person name="Pot D."/>
            <person name="Priyono X."/>
            <person name="Rigoreau M."/>
            <person name="Rouard M."/>
            <person name="Rozas J."/>
            <person name="Tranchant-Dubreuil C."/>
            <person name="VanBuren R."/>
            <person name="Zhang Q."/>
            <person name="Andrade A.C."/>
            <person name="Argout X."/>
            <person name="Bertrand B."/>
            <person name="de Kochko A."/>
            <person name="Graziosi G."/>
            <person name="Henry R.J."/>
            <person name="Jayarama X."/>
            <person name="Ming R."/>
            <person name="Nagai C."/>
            <person name="Rounsley S."/>
            <person name="Sankoff D."/>
            <person name="Giuliano G."/>
            <person name="Albert V.A."/>
            <person name="Wincker P."/>
            <person name="Lashermes P."/>
        </authorList>
    </citation>
    <scope>NUCLEOTIDE SEQUENCE [LARGE SCALE GENOMIC DNA]</scope>
    <source>
        <strain evidence="2">cv. DH200-94</strain>
    </source>
</reference>
<dbReference type="InParanoid" id="A0A068UD87"/>
<dbReference type="PANTHER" id="PTHR46371">
    <property type="entry name" value="OS04G0464100 PROTEIN"/>
    <property type="match status" value="1"/>
</dbReference>
<evidence type="ECO:0000313" key="1">
    <source>
        <dbReference type="EMBL" id="CDP06149.1"/>
    </source>
</evidence>
<proteinExistence type="predicted"/>
<keyword evidence="2" id="KW-1185">Reference proteome</keyword>
<dbReference type="Proteomes" id="UP000295252">
    <property type="component" value="Chromosome VII"/>
</dbReference>
<dbReference type="AlphaFoldDB" id="A0A068UD87"/>
<evidence type="ECO:0000313" key="2">
    <source>
        <dbReference type="Proteomes" id="UP000295252"/>
    </source>
</evidence>